<name>A0A495WKS6_9BACT</name>
<comment type="caution">
    <text evidence="1">The sequence shown here is derived from an EMBL/GenBank/DDBJ whole genome shotgun (WGS) entry which is preliminary data.</text>
</comment>
<protein>
    <submittedName>
        <fullName evidence="1">Uncharacterized protein</fullName>
    </submittedName>
</protein>
<dbReference type="Proteomes" id="UP000269493">
    <property type="component" value="Unassembled WGS sequence"/>
</dbReference>
<sequence length="257" mass="29546">MDIFFMHWKIFICLIMAFFLGGSNVCSYCQEVRVHDSVMVIQKGNFCLSNDRVIFEKGMNVKADTLLFGISRSNKFAFNNGYSYCSEFYANKSFLHKGEYSVSGVIKRYPYGRFYGMGKQINFIGLGQMNYAGIGLYSMNRCSLNIFTYALKWHIPRYESLLFGLFGSLSYSVNEKVNLNTFASYSLIFSSSFRTINYGGFVTYDMHPNWGMDIGVKRCCDFRLRNEQTVPIIAPYFRYKGNKLSVDVGSGLIQLFK</sequence>
<reference evidence="1 2" key="1">
    <citation type="submission" date="2018-10" db="EMBL/GenBank/DDBJ databases">
        <title>Genomic Encyclopedia of Archaeal and Bacterial Type Strains, Phase II (KMG-II): from individual species to whole genera.</title>
        <authorList>
            <person name="Goeker M."/>
        </authorList>
    </citation>
    <scope>NUCLEOTIDE SEQUENCE [LARGE SCALE GENOMIC DNA]</scope>
    <source>
        <strain evidence="1 2">NSB1</strain>
    </source>
</reference>
<evidence type="ECO:0000313" key="2">
    <source>
        <dbReference type="Proteomes" id="UP000269493"/>
    </source>
</evidence>
<keyword evidence="2" id="KW-1185">Reference proteome</keyword>
<proteinExistence type="predicted"/>
<dbReference type="EMBL" id="RBXN01000001">
    <property type="protein sequence ID" value="RKT61243.1"/>
    <property type="molecule type" value="Genomic_DNA"/>
</dbReference>
<organism evidence="1 2">
    <name type="scientific">Coprobacter fastidiosus NSB1 = JCM 33896</name>
    <dbReference type="NCBI Taxonomy" id="1349822"/>
    <lineage>
        <taxon>Bacteria</taxon>
        <taxon>Pseudomonadati</taxon>
        <taxon>Bacteroidota</taxon>
        <taxon>Bacteroidia</taxon>
        <taxon>Bacteroidales</taxon>
        <taxon>Barnesiellaceae</taxon>
        <taxon>Coprobacter</taxon>
    </lineage>
</organism>
<dbReference type="AlphaFoldDB" id="A0A495WKS6"/>
<gene>
    <name evidence="1" type="ORF">BC742_0285</name>
</gene>
<accession>A0A495WKS6</accession>
<evidence type="ECO:0000313" key="1">
    <source>
        <dbReference type="EMBL" id="RKT61243.1"/>
    </source>
</evidence>